<feature type="domain" description="4Fe-4S ferredoxin-type" evidence="1">
    <location>
        <begin position="307"/>
        <end position="338"/>
    </location>
</feature>
<proteinExistence type="predicted"/>
<evidence type="ECO:0000313" key="2">
    <source>
        <dbReference type="EMBL" id="KCZ73071.1"/>
    </source>
</evidence>
<keyword evidence="2" id="KW-0560">Oxidoreductase</keyword>
<dbReference type="RefSeq" id="WP_048088265.1">
    <property type="nucleotide sequence ID" value="NZ_JMIY01000001.1"/>
</dbReference>
<dbReference type="AlphaFoldDB" id="A0A062V1U9"/>
<dbReference type="GO" id="GO:0051536">
    <property type="term" value="F:iron-sulfur cluster binding"/>
    <property type="evidence" value="ECO:0007669"/>
    <property type="project" value="InterPro"/>
</dbReference>
<evidence type="ECO:0000313" key="3">
    <source>
        <dbReference type="Proteomes" id="UP000027153"/>
    </source>
</evidence>
<dbReference type="Proteomes" id="UP000027153">
    <property type="component" value="Unassembled WGS sequence"/>
</dbReference>
<dbReference type="InterPro" id="IPR017896">
    <property type="entry name" value="4Fe4S_Fe-S-bd"/>
</dbReference>
<reference evidence="2 3" key="1">
    <citation type="journal article" date="2013" name="Nature">
        <title>Anaerobic oxidation of methane coupled to nitrate reduction in a novel archaeal lineage.</title>
        <authorList>
            <person name="Haroon M.F."/>
            <person name="Hu S."/>
            <person name="Shi Y."/>
            <person name="Imelfort M."/>
            <person name="Keller J."/>
            <person name="Hugenholtz P."/>
            <person name="Yuan Z."/>
            <person name="Tyson G.W."/>
        </authorList>
    </citation>
    <scope>NUCLEOTIDE SEQUENCE [LARGE SCALE GENOMIC DNA]</scope>
    <source>
        <strain evidence="2 3">ANME-2d</strain>
    </source>
</reference>
<sequence>MKDSQYVILKKENFNGFITGLSKLHKLVAPVSKGYNNYSFEEVSSGKEIAIKYIPTILPPKKFFMPQQETLLEYDISKDLHTEAVVEPEEMVLFGVHTCDIAGIQCLNMVFSEHPKDYNYLTRRQRIKIIGLECNEYCDEHAVCCLMNTYMPDGGYDLFFTDLGDYFIVHINTRAGEEIIEAINLFENAEKSHLEELEKLREKKRTVFKKELPIELGSIPELFDRSFESKVWNDLDERCLACGNCTMVCPTCYCFDIKDEINLDLSTGKRYRVWDSCQLEPFARIAGGINFQKTRAGRQRHRYYRKFRYPVNKFSRFFCTGCGRCSRACMAGIRLKETLGALMESESREVNA</sequence>
<dbReference type="InterPro" id="IPR017900">
    <property type="entry name" value="4Fe4S_Fe_S_CS"/>
</dbReference>
<feature type="domain" description="4Fe-4S ferredoxin-type" evidence="1">
    <location>
        <begin position="229"/>
        <end position="260"/>
    </location>
</feature>
<dbReference type="EC" id="1.12.2.1" evidence="2"/>
<protein>
    <submittedName>
        <fullName evidence="2">4Fe-4S dicluster domain</fullName>
        <ecNumber evidence="2">1.12.2.1</ecNumber>
    </submittedName>
</protein>
<dbReference type="Pfam" id="PF17179">
    <property type="entry name" value="Fer4_22"/>
    <property type="match status" value="1"/>
</dbReference>
<dbReference type="PROSITE" id="PS00198">
    <property type="entry name" value="4FE4S_FER_1"/>
    <property type="match status" value="1"/>
</dbReference>
<dbReference type="InterPro" id="IPR009051">
    <property type="entry name" value="Helical_ferredxn"/>
</dbReference>
<gene>
    <name evidence="2" type="ORF">ANME2D_00130</name>
</gene>
<evidence type="ECO:0000259" key="1">
    <source>
        <dbReference type="PROSITE" id="PS51379"/>
    </source>
</evidence>
<keyword evidence="3" id="KW-1185">Reference proteome</keyword>
<dbReference type="PANTHER" id="PTHR40447">
    <property type="entry name" value="ANAEROBIC SULFITE REDUCTASE SUBUNIT A"/>
    <property type="match status" value="1"/>
</dbReference>
<dbReference type="EMBL" id="JMIY01000001">
    <property type="protein sequence ID" value="KCZ73071.1"/>
    <property type="molecule type" value="Genomic_DNA"/>
</dbReference>
<dbReference type="PANTHER" id="PTHR40447:SF1">
    <property type="entry name" value="ANAEROBIC SULFITE REDUCTASE SUBUNIT A"/>
    <property type="match status" value="1"/>
</dbReference>
<dbReference type="PATRIC" id="fig|1392998.3.peg.492"/>
<comment type="caution">
    <text evidence="2">The sequence shown here is derived from an EMBL/GenBank/DDBJ whole genome shotgun (WGS) entry which is preliminary data.</text>
</comment>
<dbReference type="GO" id="GO:0047806">
    <property type="term" value="F:cytochrome-c3 hydrogenase activity"/>
    <property type="evidence" value="ECO:0007669"/>
    <property type="project" value="UniProtKB-EC"/>
</dbReference>
<dbReference type="SUPFAM" id="SSF46548">
    <property type="entry name" value="alpha-helical ferredoxin"/>
    <property type="match status" value="1"/>
</dbReference>
<name>A0A062V1U9_9EURY</name>
<accession>A0A062V1U9</accession>
<dbReference type="OrthoDB" id="35334at2157"/>
<organism evidence="2 3">
    <name type="scientific">Candidatus Methanoperedens nitratireducens</name>
    <dbReference type="NCBI Taxonomy" id="1392998"/>
    <lineage>
        <taxon>Archaea</taxon>
        <taxon>Methanobacteriati</taxon>
        <taxon>Methanobacteriota</taxon>
        <taxon>Stenosarchaea group</taxon>
        <taxon>Methanomicrobia</taxon>
        <taxon>Methanosarcinales</taxon>
        <taxon>ANME-2 cluster</taxon>
        <taxon>Candidatus Methanoperedentaceae</taxon>
        <taxon>Candidatus Methanoperedens</taxon>
    </lineage>
</organism>
<dbReference type="Gene3D" id="1.10.1060.10">
    <property type="entry name" value="Alpha-helical ferredoxin"/>
    <property type="match status" value="1"/>
</dbReference>
<dbReference type="PROSITE" id="PS51379">
    <property type="entry name" value="4FE4S_FER_2"/>
    <property type="match status" value="2"/>
</dbReference>